<proteinExistence type="predicted"/>
<gene>
    <name evidence="1" type="ORF">ROZALSC1DRAFT_23486</name>
</gene>
<organism evidence="1 2">
    <name type="scientific">Rozella allomycis (strain CSF55)</name>
    <dbReference type="NCBI Taxonomy" id="988480"/>
    <lineage>
        <taxon>Eukaryota</taxon>
        <taxon>Fungi</taxon>
        <taxon>Fungi incertae sedis</taxon>
        <taxon>Cryptomycota</taxon>
        <taxon>Cryptomycota incertae sedis</taxon>
        <taxon>Rozella</taxon>
    </lineage>
</organism>
<dbReference type="AlphaFoldDB" id="A0A4V1IZI5"/>
<dbReference type="EMBL" id="ML005537">
    <property type="protein sequence ID" value="RKP18179.1"/>
    <property type="molecule type" value="Genomic_DNA"/>
</dbReference>
<dbReference type="Proteomes" id="UP000281549">
    <property type="component" value="Unassembled WGS sequence"/>
</dbReference>
<evidence type="ECO:0000313" key="2">
    <source>
        <dbReference type="Proteomes" id="UP000281549"/>
    </source>
</evidence>
<protein>
    <submittedName>
        <fullName evidence="1">Uncharacterized protein</fullName>
    </submittedName>
</protein>
<evidence type="ECO:0000313" key="1">
    <source>
        <dbReference type="EMBL" id="RKP18179.1"/>
    </source>
</evidence>
<name>A0A4V1IZI5_ROZAC</name>
<accession>A0A4V1IZI5</accession>
<sequence length="121" mass="14438">MPVRMEEFFKRTASRKRSMIGTTREERKMDETVVPLYGSPVTESKSRYQTRREEQLVTFKIFMDDLSTLINLSKEFRVTRKKLSHFSKEYEKFLNKSNPLQEKVMSLEGREINKGVELHEI</sequence>
<reference evidence="2" key="1">
    <citation type="journal article" date="2018" name="Nat. Microbiol.">
        <title>Leveraging single-cell genomics to expand the fungal tree of life.</title>
        <authorList>
            <person name="Ahrendt S.R."/>
            <person name="Quandt C.A."/>
            <person name="Ciobanu D."/>
            <person name="Clum A."/>
            <person name="Salamov A."/>
            <person name="Andreopoulos B."/>
            <person name="Cheng J.F."/>
            <person name="Woyke T."/>
            <person name="Pelin A."/>
            <person name="Henrissat B."/>
            <person name="Reynolds N.K."/>
            <person name="Benny G.L."/>
            <person name="Smith M.E."/>
            <person name="James T.Y."/>
            <person name="Grigoriev I.V."/>
        </authorList>
    </citation>
    <scope>NUCLEOTIDE SEQUENCE [LARGE SCALE GENOMIC DNA]</scope>
    <source>
        <strain evidence="2">CSF55</strain>
    </source>
</reference>